<feature type="compositionally biased region" description="Basic residues" evidence="1">
    <location>
        <begin position="201"/>
        <end position="221"/>
    </location>
</feature>
<feature type="compositionally biased region" description="Basic and acidic residues" evidence="1">
    <location>
        <begin position="107"/>
        <end position="124"/>
    </location>
</feature>
<name>A0A0L7R842_9HYME</name>
<accession>A0A0L7R842</accession>
<keyword evidence="3" id="KW-1185">Reference proteome</keyword>
<evidence type="ECO:0000313" key="2">
    <source>
        <dbReference type="EMBL" id="KOC66921.1"/>
    </source>
</evidence>
<reference evidence="2 3" key="1">
    <citation type="submission" date="2015-07" db="EMBL/GenBank/DDBJ databases">
        <title>The genome of Habropoda laboriosa.</title>
        <authorList>
            <person name="Pan H."/>
            <person name="Kapheim K."/>
        </authorList>
    </citation>
    <scope>NUCLEOTIDE SEQUENCE [LARGE SCALE GENOMIC DNA]</scope>
    <source>
        <strain evidence="2">0110345459</strain>
    </source>
</reference>
<gene>
    <name evidence="2" type="ORF">WH47_12348</name>
</gene>
<dbReference type="AlphaFoldDB" id="A0A0L7R842"/>
<feature type="region of interest" description="Disordered" evidence="1">
    <location>
        <begin position="14"/>
        <end position="71"/>
    </location>
</feature>
<proteinExistence type="predicted"/>
<feature type="region of interest" description="Disordered" evidence="1">
    <location>
        <begin position="201"/>
        <end position="230"/>
    </location>
</feature>
<protein>
    <submittedName>
        <fullName evidence="2">Uncharacterized protein</fullName>
    </submittedName>
</protein>
<dbReference type="Proteomes" id="UP000053825">
    <property type="component" value="Unassembled WGS sequence"/>
</dbReference>
<sequence>MICAETTIANVPRASRPIEESSSKAAAVIEAESSPVKETKRGAVALAKRGMSGGWEKENGSHKFPRPGGNKRTIILYAPSRVVHCLSRGDHRGGTKSQTDEEGLTAVRERGFPPHGRTHGERRREAGRKRRLMHIYGYHERHNCEEKDQFGIRRGPPTTTTQETTVEKRFNYQLFKNQQGEREECGVQPENFRGVVVLKYTKARGRRKKKQKKKKKERKVKKQQEQWKKA</sequence>
<evidence type="ECO:0000313" key="3">
    <source>
        <dbReference type="Proteomes" id="UP000053825"/>
    </source>
</evidence>
<evidence type="ECO:0000256" key="1">
    <source>
        <dbReference type="SAM" id="MobiDB-lite"/>
    </source>
</evidence>
<dbReference type="EMBL" id="KQ414637">
    <property type="protein sequence ID" value="KOC66921.1"/>
    <property type="molecule type" value="Genomic_DNA"/>
</dbReference>
<organism evidence="2 3">
    <name type="scientific">Habropoda laboriosa</name>
    <dbReference type="NCBI Taxonomy" id="597456"/>
    <lineage>
        <taxon>Eukaryota</taxon>
        <taxon>Metazoa</taxon>
        <taxon>Ecdysozoa</taxon>
        <taxon>Arthropoda</taxon>
        <taxon>Hexapoda</taxon>
        <taxon>Insecta</taxon>
        <taxon>Pterygota</taxon>
        <taxon>Neoptera</taxon>
        <taxon>Endopterygota</taxon>
        <taxon>Hymenoptera</taxon>
        <taxon>Apocrita</taxon>
        <taxon>Aculeata</taxon>
        <taxon>Apoidea</taxon>
        <taxon>Anthophila</taxon>
        <taxon>Apidae</taxon>
        <taxon>Habropoda</taxon>
    </lineage>
</organism>
<feature type="region of interest" description="Disordered" evidence="1">
    <location>
        <begin position="87"/>
        <end position="127"/>
    </location>
</feature>